<evidence type="ECO:0000313" key="2">
    <source>
        <dbReference type="EMBL" id="KAK0648041.1"/>
    </source>
</evidence>
<evidence type="ECO:0000313" key="3">
    <source>
        <dbReference type="Proteomes" id="UP001174936"/>
    </source>
</evidence>
<gene>
    <name evidence="2" type="ORF">B0T16DRAFT_490926</name>
</gene>
<protein>
    <submittedName>
        <fullName evidence="2">Uncharacterized protein</fullName>
    </submittedName>
</protein>
<keyword evidence="3" id="KW-1185">Reference proteome</keyword>
<proteinExistence type="predicted"/>
<feature type="compositionally biased region" description="Low complexity" evidence="1">
    <location>
        <begin position="13"/>
        <end position="29"/>
    </location>
</feature>
<dbReference type="Proteomes" id="UP001174936">
    <property type="component" value="Unassembled WGS sequence"/>
</dbReference>
<dbReference type="AlphaFoldDB" id="A0AA39YAK7"/>
<comment type="caution">
    <text evidence="2">The sequence shown here is derived from an EMBL/GenBank/DDBJ whole genome shotgun (WGS) entry which is preliminary data.</text>
</comment>
<dbReference type="EMBL" id="JAULSV010000003">
    <property type="protein sequence ID" value="KAK0648041.1"/>
    <property type="molecule type" value="Genomic_DNA"/>
</dbReference>
<feature type="region of interest" description="Disordered" evidence="1">
    <location>
        <begin position="1"/>
        <end position="29"/>
    </location>
</feature>
<reference evidence="2" key="1">
    <citation type="submission" date="2023-06" db="EMBL/GenBank/DDBJ databases">
        <title>Genome-scale phylogeny and comparative genomics of the fungal order Sordariales.</title>
        <authorList>
            <consortium name="Lawrence Berkeley National Laboratory"/>
            <person name="Hensen N."/>
            <person name="Bonometti L."/>
            <person name="Westerberg I."/>
            <person name="Brannstrom I.O."/>
            <person name="Guillou S."/>
            <person name="Cros-Aarteil S."/>
            <person name="Calhoun S."/>
            <person name="Haridas S."/>
            <person name="Kuo A."/>
            <person name="Mondo S."/>
            <person name="Pangilinan J."/>
            <person name="Riley R."/>
            <person name="Labutti K."/>
            <person name="Andreopoulos B."/>
            <person name="Lipzen A."/>
            <person name="Chen C."/>
            <person name="Yanf M."/>
            <person name="Daum C."/>
            <person name="Ng V."/>
            <person name="Clum A."/>
            <person name="Steindorff A."/>
            <person name="Ohm R."/>
            <person name="Martin F."/>
            <person name="Silar P."/>
            <person name="Natvig D."/>
            <person name="Lalanne C."/>
            <person name="Gautier V."/>
            <person name="Ament-Velasquez S.L."/>
            <person name="Kruys A."/>
            <person name="Hutchinson M.I."/>
            <person name="Powell A.J."/>
            <person name="Barry K."/>
            <person name="Miller A.N."/>
            <person name="Grigoriev I.V."/>
            <person name="Debuchy R."/>
            <person name="Gladieux P."/>
            <person name="Thoren M.H."/>
            <person name="Johannesson H."/>
        </authorList>
    </citation>
    <scope>NUCLEOTIDE SEQUENCE</scope>
    <source>
        <strain evidence="2">SMH2532-1</strain>
    </source>
</reference>
<sequence>MPVTLGSINPRAPTSLWSTSSPTTTHPVSVMSSQLPVNNTMPLSTQETLVSAFAILSLVIVFHLPKLTHPNTDISTLAGHVLNSVSYVFSAVLSLFQSVWEWISNPIFHSHGTGASSSFPAHHTDISLLSGSIGLISHVLCVVVSTGTEADGSGCGYVTRLFITLRRQLLPFVRRGGLHAPESSSLSVLAGLRLPRLNASYLGKLPGKGSDAGGGVAMYRGVSFAQLTSSPSASTPRRGDGRVAGMTERNHRRAVRRGVAPSIPRRESSLGRVQAIVPEGWKREGRNWGRFNFPESDLDSRLVFGTGEGSGGGIAGGLRREGTV</sequence>
<name>A0AA39YAK7_9PEZI</name>
<accession>A0AA39YAK7</accession>
<organism evidence="2 3">
    <name type="scientific">Cercophora newfieldiana</name>
    <dbReference type="NCBI Taxonomy" id="92897"/>
    <lineage>
        <taxon>Eukaryota</taxon>
        <taxon>Fungi</taxon>
        <taxon>Dikarya</taxon>
        <taxon>Ascomycota</taxon>
        <taxon>Pezizomycotina</taxon>
        <taxon>Sordariomycetes</taxon>
        <taxon>Sordariomycetidae</taxon>
        <taxon>Sordariales</taxon>
        <taxon>Lasiosphaeriaceae</taxon>
        <taxon>Cercophora</taxon>
    </lineage>
</organism>
<evidence type="ECO:0000256" key="1">
    <source>
        <dbReference type="SAM" id="MobiDB-lite"/>
    </source>
</evidence>